<dbReference type="PANTHER" id="PTHR35046:SF18">
    <property type="entry name" value="RNA-DIRECTED DNA POLYMERASE"/>
    <property type="match status" value="1"/>
</dbReference>
<comment type="caution">
    <text evidence="1">The sequence shown here is derived from an EMBL/GenBank/DDBJ whole genome shotgun (WGS) entry which is preliminary data.</text>
</comment>
<dbReference type="Pfam" id="PF08284">
    <property type="entry name" value="RVP_2"/>
    <property type="match status" value="1"/>
</dbReference>
<dbReference type="Gene3D" id="2.40.70.10">
    <property type="entry name" value="Acid Proteases"/>
    <property type="match status" value="1"/>
</dbReference>
<gene>
    <name evidence="1" type="ORF">CRG98_035487</name>
</gene>
<dbReference type="InterPro" id="IPR021109">
    <property type="entry name" value="Peptidase_aspartic_dom_sf"/>
</dbReference>
<keyword evidence="2" id="KW-1185">Reference proteome</keyword>
<organism evidence="1 2">
    <name type="scientific">Punica granatum</name>
    <name type="common">Pomegranate</name>
    <dbReference type="NCBI Taxonomy" id="22663"/>
    <lineage>
        <taxon>Eukaryota</taxon>
        <taxon>Viridiplantae</taxon>
        <taxon>Streptophyta</taxon>
        <taxon>Embryophyta</taxon>
        <taxon>Tracheophyta</taxon>
        <taxon>Spermatophyta</taxon>
        <taxon>Magnoliopsida</taxon>
        <taxon>eudicotyledons</taxon>
        <taxon>Gunneridae</taxon>
        <taxon>Pentapetalae</taxon>
        <taxon>rosids</taxon>
        <taxon>malvids</taxon>
        <taxon>Myrtales</taxon>
        <taxon>Lythraceae</taxon>
        <taxon>Punica</taxon>
    </lineage>
</organism>
<dbReference type="PANTHER" id="PTHR35046">
    <property type="entry name" value="ZINC KNUCKLE (CCHC-TYPE) FAMILY PROTEIN"/>
    <property type="match status" value="1"/>
</dbReference>
<dbReference type="EMBL" id="PGOL01002944">
    <property type="protein sequence ID" value="PKI44143.1"/>
    <property type="molecule type" value="Genomic_DNA"/>
</dbReference>
<protein>
    <recommendedName>
        <fullName evidence="3">Retrotransposon gag domain-containing protein</fullName>
    </recommendedName>
</protein>
<dbReference type="CDD" id="cd00303">
    <property type="entry name" value="retropepsin_like"/>
    <property type="match status" value="1"/>
</dbReference>
<reference evidence="1 2" key="1">
    <citation type="submission" date="2017-11" db="EMBL/GenBank/DDBJ databases">
        <title>De-novo sequencing of pomegranate (Punica granatum L.) genome.</title>
        <authorList>
            <person name="Akparov Z."/>
            <person name="Amiraslanov A."/>
            <person name="Hajiyeva S."/>
            <person name="Abbasov M."/>
            <person name="Kaur K."/>
            <person name="Hamwieh A."/>
            <person name="Solovyev V."/>
            <person name="Salamov A."/>
            <person name="Braich B."/>
            <person name="Kosarev P."/>
            <person name="Mahmoud A."/>
            <person name="Hajiyev E."/>
            <person name="Babayeva S."/>
            <person name="Izzatullayeva V."/>
            <person name="Mammadov A."/>
            <person name="Mammadov A."/>
            <person name="Sharifova S."/>
            <person name="Ojaghi J."/>
            <person name="Eynullazada K."/>
            <person name="Bayramov B."/>
            <person name="Abdulazimova A."/>
            <person name="Shahmuradov I."/>
        </authorList>
    </citation>
    <scope>NUCLEOTIDE SEQUENCE [LARGE SCALE GENOMIC DNA]</scope>
    <source>
        <strain evidence="2">cv. AG2017</strain>
        <tissue evidence="1">Leaf</tissue>
    </source>
</reference>
<evidence type="ECO:0000313" key="2">
    <source>
        <dbReference type="Proteomes" id="UP000233551"/>
    </source>
</evidence>
<dbReference type="AlphaFoldDB" id="A0A2I0IK78"/>
<dbReference type="STRING" id="22663.A0A2I0IK78"/>
<name>A0A2I0IK78_PUNGR</name>
<sequence>MADEAGRNLVNTDEREAADVAALGKQVGQVEQTLHEILNRLNALGLRDRGNANYGRAERVAPRAPQHLPRRMQVIDDSEDDEELLFERAPRNRHHRDFREADDFKLKVDILVERFFEFTEVPEEKRVKLVAYRLKGGASTWWDRIKTLVVVEAEDDVEDVLCDPDDEQDVGVYDDDDYSQALVIRKLMLASKQEDESQRNKLFRTFCLIKSRPFIVIIDSGSQENIIGKTVVEKLKLPVEKHPNPYSIGWIKAYDNDAKHLGRDNTYQLVKEGVRYTLLPMSKKSSPKANVKGDSTAFLIESHSEREMDAEFKELGEMHILIVKELPTTQQEEKIPEEV</sequence>
<dbReference type="Proteomes" id="UP000233551">
    <property type="component" value="Unassembled WGS sequence"/>
</dbReference>
<evidence type="ECO:0000313" key="1">
    <source>
        <dbReference type="EMBL" id="PKI44143.1"/>
    </source>
</evidence>
<accession>A0A2I0IK78</accession>
<proteinExistence type="predicted"/>
<evidence type="ECO:0008006" key="3">
    <source>
        <dbReference type="Google" id="ProtNLM"/>
    </source>
</evidence>